<dbReference type="STRING" id="2041.AERYTH_17145"/>
<protein>
    <submittedName>
        <fullName evidence="2">Transglutaminase</fullName>
    </submittedName>
</protein>
<dbReference type="PATRIC" id="fig|2041.4.peg.3584"/>
<keyword evidence="3" id="KW-1185">Reference proteome</keyword>
<organism evidence="2 3">
    <name type="scientific">Aeromicrobium erythreum</name>
    <dbReference type="NCBI Taxonomy" id="2041"/>
    <lineage>
        <taxon>Bacteria</taxon>
        <taxon>Bacillati</taxon>
        <taxon>Actinomycetota</taxon>
        <taxon>Actinomycetes</taxon>
        <taxon>Propionibacteriales</taxon>
        <taxon>Nocardioidaceae</taxon>
        <taxon>Aeromicrobium</taxon>
    </lineage>
</organism>
<feature type="domain" description="Transglutaminase-like" evidence="1">
    <location>
        <begin position="165"/>
        <end position="232"/>
    </location>
</feature>
<dbReference type="InterPro" id="IPR038765">
    <property type="entry name" value="Papain-like_cys_pep_sf"/>
</dbReference>
<dbReference type="PANTHER" id="PTHR33490">
    <property type="entry name" value="BLR5614 PROTEIN-RELATED"/>
    <property type="match status" value="1"/>
</dbReference>
<evidence type="ECO:0000313" key="2">
    <source>
        <dbReference type="EMBL" id="ALX06303.1"/>
    </source>
</evidence>
<evidence type="ECO:0000259" key="1">
    <source>
        <dbReference type="SMART" id="SM00460"/>
    </source>
</evidence>
<dbReference type="PANTHER" id="PTHR33490:SF6">
    <property type="entry name" value="SLL1049 PROTEIN"/>
    <property type="match status" value="1"/>
</dbReference>
<evidence type="ECO:0000313" key="3">
    <source>
        <dbReference type="Proteomes" id="UP000067689"/>
    </source>
</evidence>
<dbReference type="AlphaFoldDB" id="A0A0U4C5Z0"/>
<dbReference type="InterPro" id="IPR002931">
    <property type="entry name" value="Transglutaminase-like"/>
</dbReference>
<sequence length="277" mass="30106">MQLRVRHTTGFTYAEGAAASYNEARMTPLTTSDQVVLRSRVEVSPTAWSQEYRDYWGTVVTAFEVHEPHDALTVVATSTVESTPHAVDVAPVGWSDLAAVSDEWCEFLVLDSWVRPHDDLGAQLDTLRASSDTPGEYAVGVFGLVHDHLRYLPGVTQVSTTAAEAWEAGAGVCQDVAHATLGALRRAGIPARYVSGYLHPSAEPVVGETVEGESHAWVEYWDGDWRGFDPTNAVVPGDRHVLVARGRGYGDCPPLRGIYSTPGASELFVSVEVTRLR</sequence>
<dbReference type="Proteomes" id="UP000067689">
    <property type="component" value="Chromosome"/>
</dbReference>
<dbReference type="InterPro" id="IPR013589">
    <property type="entry name" value="Bac_transglu_N"/>
</dbReference>
<dbReference type="Pfam" id="PF01841">
    <property type="entry name" value="Transglut_core"/>
    <property type="match status" value="1"/>
</dbReference>
<dbReference type="SMART" id="SM00460">
    <property type="entry name" value="TGc"/>
    <property type="match status" value="1"/>
</dbReference>
<dbReference type="Gene3D" id="3.10.620.30">
    <property type="match status" value="1"/>
</dbReference>
<proteinExistence type="predicted"/>
<reference evidence="2 3" key="1">
    <citation type="journal article" date="1991" name="Int. J. Syst. Bacteriol.">
        <title>Description of the erythromycin-producing bacterium Arthrobacter sp. strain NRRL B-3381 as Aeromicrobium erythreum gen. nov., sp. nov.</title>
        <authorList>
            <person name="Miller E.S."/>
            <person name="Woese C.R."/>
            <person name="Brenner S."/>
        </authorList>
    </citation>
    <scope>NUCLEOTIDE SEQUENCE [LARGE SCALE GENOMIC DNA]</scope>
    <source>
        <strain evidence="2 3">AR18</strain>
    </source>
</reference>
<name>A0A0U4C5Z0_9ACTN</name>
<gene>
    <name evidence="2" type="ORF">AERYTH_17145</name>
</gene>
<dbReference type="SUPFAM" id="SSF54001">
    <property type="entry name" value="Cysteine proteinases"/>
    <property type="match status" value="1"/>
</dbReference>
<accession>A0A0U4C5Z0</accession>
<dbReference type="Pfam" id="PF08379">
    <property type="entry name" value="Bact_transglu_N"/>
    <property type="match status" value="1"/>
</dbReference>
<dbReference type="EMBL" id="CP011502">
    <property type="protein sequence ID" value="ALX06303.1"/>
    <property type="molecule type" value="Genomic_DNA"/>
</dbReference>
<dbReference type="OrthoDB" id="9804023at2"/>
<dbReference type="KEGG" id="aer:AERYTH_17145"/>